<dbReference type="EMBL" id="QXFW01003340">
    <property type="protein sequence ID" value="KAE8971408.1"/>
    <property type="molecule type" value="Genomic_DNA"/>
</dbReference>
<dbReference type="OrthoDB" id="10372844at2759"/>
<reference evidence="2 4" key="1">
    <citation type="submission" date="2018-08" db="EMBL/GenBank/DDBJ databases">
        <title>Genomic investigation of the strawberry pathogen Phytophthora fragariae indicates pathogenicity is determined by transcriptional variation in three key races.</title>
        <authorList>
            <person name="Adams T.M."/>
            <person name="Armitage A.D."/>
            <person name="Sobczyk M.K."/>
            <person name="Bates H.J."/>
            <person name="Dunwell J.M."/>
            <person name="Nellist C.F."/>
            <person name="Harrison R.J."/>
        </authorList>
    </citation>
    <scope>NUCLEOTIDE SEQUENCE [LARGE SCALE GENOMIC DNA]</scope>
    <source>
        <strain evidence="2 4">NOV-27</strain>
        <strain evidence="3 6">NOV-77</strain>
        <strain evidence="1 5">SCRP245</strain>
    </source>
</reference>
<dbReference type="AlphaFoldDB" id="A0A6A3VSV8"/>
<evidence type="ECO:0000313" key="3">
    <source>
        <dbReference type="EMBL" id="KAE9285081.1"/>
    </source>
</evidence>
<dbReference type="Proteomes" id="UP000433483">
    <property type="component" value="Unassembled WGS sequence"/>
</dbReference>
<name>A0A6A3VSV8_9STRA</name>
<organism evidence="2 4">
    <name type="scientific">Phytophthora fragariae</name>
    <dbReference type="NCBI Taxonomy" id="53985"/>
    <lineage>
        <taxon>Eukaryota</taxon>
        <taxon>Sar</taxon>
        <taxon>Stramenopiles</taxon>
        <taxon>Oomycota</taxon>
        <taxon>Peronosporomycetes</taxon>
        <taxon>Peronosporales</taxon>
        <taxon>Peronosporaceae</taxon>
        <taxon>Phytophthora</taxon>
    </lineage>
</organism>
<sequence length="242" mass="27918">MRATLFVDRSVCGYHQSIPISSSCSSSKIFPKMAPALPKKDKNPDSLKFALSFFSSDKAIHFDALYPVYVPSDEREFEPEFGSSRDVDDFVAALPVEQMVEINSQFSRFLTPTHEYYWMMQWLGVSMEISEISCELLQARVKYLDRRLEIEREKLNEHKARHASMLCNDNCDEEAILMHGHAGFQAEKKASFMLFLVKAVEQKCAYYRSPEGKSSSKALDKEWDTLTPKKFHGHTFPDRYLD</sequence>
<evidence type="ECO:0000313" key="1">
    <source>
        <dbReference type="EMBL" id="KAE8971408.1"/>
    </source>
</evidence>
<accession>A0A6A3VSV8</accession>
<proteinExistence type="predicted"/>
<protein>
    <submittedName>
        <fullName evidence="2">Uncharacterized protein</fullName>
    </submittedName>
</protein>
<gene>
    <name evidence="2" type="ORF">PF005_g27070</name>
    <name evidence="3" type="ORF">PF008_g27005</name>
    <name evidence="1" type="ORF">PF011_g26044</name>
</gene>
<dbReference type="EMBL" id="QXGB01003290">
    <property type="protein sequence ID" value="KAE9171613.1"/>
    <property type="molecule type" value="Genomic_DNA"/>
</dbReference>
<dbReference type="Proteomes" id="UP000486351">
    <property type="component" value="Unassembled WGS sequence"/>
</dbReference>
<evidence type="ECO:0000313" key="4">
    <source>
        <dbReference type="Proteomes" id="UP000433483"/>
    </source>
</evidence>
<keyword evidence="4" id="KW-1185">Reference proteome</keyword>
<evidence type="ECO:0000313" key="5">
    <source>
        <dbReference type="Proteomes" id="UP000460718"/>
    </source>
</evidence>
<evidence type="ECO:0000313" key="2">
    <source>
        <dbReference type="EMBL" id="KAE9171613.1"/>
    </source>
</evidence>
<dbReference type="Proteomes" id="UP000460718">
    <property type="component" value="Unassembled WGS sequence"/>
</dbReference>
<comment type="caution">
    <text evidence="2">The sequence shown here is derived from an EMBL/GenBank/DDBJ whole genome shotgun (WGS) entry which is preliminary data.</text>
</comment>
<dbReference type="EMBL" id="QXFY01003446">
    <property type="protein sequence ID" value="KAE9285081.1"/>
    <property type="molecule type" value="Genomic_DNA"/>
</dbReference>
<evidence type="ECO:0000313" key="6">
    <source>
        <dbReference type="Proteomes" id="UP000486351"/>
    </source>
</evidence>
<dbReference type="PROSITE" id="PS51257">
    <property type="entry name" value="PROKAR_LIPOPROTEIN"/>
    <property type="match status" value="1"/>
</dbReference>